<dbReference type="GO" id="GO:0005856">
    <property type="term" value="C:cytoskeleton"/>
    <property type="evidence" value="ECO:0007669"/>
    <property type="project" value="UniProtKB-SubCell"/>
</dbReference>
<keyword evidence="4" id="KW-0206">Cytoskeleton</keyword>
<feature type="domain" description="Enkurin" evidence="6">
    <location>
        <begin position="152"/>
        <end position="244"/>
    </location>
</feature>
<evidence type="ECO:0000256" key="5">
    <source>
        <dbReference type="ARBA" id="ARBA00023273"/>
    </source>
</evidence>
<gene>
    <name evidence="7" type="ORF">TPC1_15301</name>
</gene>
<dbReference type="PANTHER" id="PTHR21490">
    <property type="entry name" value="ENKURIN-RELATED"/>
    <property type="match status" value="1"/>
</dbReference>
<organism evidence="7">
    <name type="scientific">Trepomonas sp. PC1</name>
    <dbReference type="NCBI Taxonomy" id="1076344"/>
    <lineage>
        <taxon>Eukaryota</taxon>
        <taxon>Metamonada</taxon>
        <taxon>Diplomonadida</taxon>
        <taxon>Hexamitidae</taxon>
        <taxon>Hexamitinae</taxon>
        <taxon>Trepomonas</taxon>
    </lineage>
</organism>
<dbReference type="InterPro" id="IPR052102">
    <property type="entry name" value="Enkurin_domain-protein"/>
</dbReference>
<dbReference type="PROSITE" id="PS51665">
    <property type="entry name" value="ENKURIN"/>
    <property type="match status" value="1"/>
</dbReference>
<evidence type="ECO:0000256" key="2">
    <source>
        <dbReference type="ARBA" id="ARBA00004245"/>
    </source>
</evidence>
<accession>A0A146K7S4</accession>
<evidence type="ECO:0000256" key="4">
    <source>
        <dbReference type="ARBA" id="ARBA00023212"/>
    </source>
</evidence>
<dbReference type="GO" id="GO:0005516">
    <property type="term" value="F:calmodulin binding"/>
    <property type="evidence" value="ECO:0007669"/>
    <property type="project" value="TreeGrafter"/>
</dbReference>
<reference evidence="7" key="1">
    <citation type="submission" date="2015-07" db="EMBL/GenBank/DDBJ databases">
        <title>Adaptation to a free-living lifestyle via gene acquisitions in the diplomonad Trepomonas sp. PC1.</title>
        <authorList>
            <person name="Xu F."/>
            <person name="Jerlstrom-Hultqvist J."/>
            <person name="Kolisko M."/>
            <person name="Simpson A.G.B."/>
            <person name="Roger A.J."/>
            <person name="Svard S.G."/>
            <person name="Andersson J.O."/>
        </authorList>
    </citation>
    <scope>NUCLEOTIDE SEQUENCE</scope>
    <source>
        <strain evidence="7">PC1</strain>
    </source>
</reference>
<dbReference type="EMBL" id="GDID01003929">
    <property type="protein sequence ID" value="JAP92677.1"/>
    <property type="molecule type" value="Transcribed_RNA"/>
</dbReference>
<evidence type="ECO:0000313" key="7">
    <source>
        <dbReference type="EMBL" id="JAP92677.1"/>
    </source>
</evidence>
<evidence type="ECO:0000256" key="1">
    <source>
        <dbReference type="ARBA" id="ARBA00004138"/>
    </source>
</evidence>
<sequence length="245" mass="29090">MAESIQNLAMIDEYNEYRAYEKMNHTPEKKEFYRSIYADKIRKEDAEYKAKFNGHSTYGLAPGSYKPSPTNWLKKDTFHKELPEMKKFEYTDRRKPQIPVQSNEAISKKSNVDFVKQNIKKVQMMVPKVLPKKEIDWTQKPDFGQSPSYLAKVKQQIQTEQQQLRMMQQNDQRERAFKIEDQQKQELLDGLKKNWQDLHSEYVGTTKAVVDTIGQKERKIWIEKRMAEIEADIIMLEKGDIFVKE</sequence>
<evidence type="ECO:0000259" key="6">
    <source>
        <dbReference type="PROSITE" id="PS51665"/>
    </source>
</evidence>
<proteinExistence type="predicted"/>
<dbReference type="Pfam" id="PF13864">
    <property type="entry name" value="Enkurin"/>
    <property type="match status" value="1"/>
</dbReference>
<dbReference type="PANTHER" id="PTHR21490:SF0">
    <property type="entry name" value="ENKURIN"/>
    <property type="match status" value="1"/>
</dbReference>
<dbReference type="GO" id="GO:0005929">
    <property type="term" value="C:cilium"/>
    <property type="evidence" value="ECO:0007669"/>
    <property type="project" value="UniProtKB-SubCell"/>
</dbReference>
<evidence type="ECO:0000256" key="3">
    <source>
        <dbReference type="ARBA" id="ARBA00022490"/>
    </source>
</evidence>
<comment type="subcellular location">
    <subcellularLocation>
        <location evidence="1">Cell projection</location>
        <location evidence="1">Cilium</location>
    </subcellularLocation>
    <subcellularLocation>
        <location evidence="2">Cytoplasm</location>
        <location evidence="2">Cytoskeleton</location>
    </subcellularLocation>
</comment>
<name>A0A146K7S4_9EUKA</name>
<protein>
    <recommendedName>
        <fullName evidence="6">Enkurin domain-containing protein</fullName>
    </recommendedName>
</protein>
<keyword evidence="3" id="KW-0963">Cytoplasm</keyword>
<keyword evidence="5" id="KW-0966">Cell projection</keyword>
<dbReference type="InterPro" id="IPR027012">
    <property type="entry name" value="Enkurin_dom"/>
</dbReference>
<dbReference type="AlphaFoldDB" id="A0A146K7S4"/>